<dbReference type="AlphaFoldDB" id="A0A2W1JLE0"/>
<proteinExistence type="predicted"/>
<reference evidence="1 2" key="1">
    <citation type="journal article" date="2018" name="Sci. Rep.">
        <title>A novel species of the marine cyanobacterium Acaryochloris with a unique pigment content and lifestyle.</title>
        <authorList>
            <person name="Partensky F."/>
            <person name="Six C."/>
            <person name="Ratin M."/>
            <person name="Garczarek L."/>
            <person name="Vaulot D."/>
            <person name="Probert I."/>
            <person name="Calteau A."/>
            <person name="Gourvil P."/>
            <person name="Marie D."/>
            <person name="Grebert T."/>
            <person name="Bouchier C."/>
            <person name="Le Panse S."/>
            <person name="Gachenot M."/>
            <person name="Rodriguez F."/>
            <person name="Garrido J.L."/>
        </authorList>
    </citation>
    <scope>NUCLEOTIDE SEQUENCE [LARGE SCALE GENOMIC DNA]</scope>
    <source>
        <strain evidence="1 2">RCC1774</strain>
    </source>
</reference>
<protein>
    <submittedName>
        <fullName evidence="1">Uncharacterized protein</fullName>
    </submittedName>
</protein>
<evidence type="ECO:0000313" key="1">
    <source>
        <dbReference type="EMBL" id="PZD74139.1"/>
    </source>
</evidence>
<sequence length="476" mass="54462">MVILIVLVKQLGLKPFTLHSGTGVGTASRYWQLVRIDASGQRRVDRIQTAYDFFQEVFGSQVQVDQVADATVQSKLIQFWKTTQNSSPAEWCLRCFISNVIDQACGQLETQFGRHHGFSRYDLFPFVLNDSYPPPRQFQGNYQSLASQILQTFKPENGSLVTWTVRRVRCDRNLNKFLLEHGIYLVSDWAILNDTSLQQVERILSEFHSATASEIKQAMDLLSRYHAVYRRDRIQRRQAGLKGRCSEPTANQLSQIAGSATEAGVILAQLQSLAGQLRRYRIHARGGPAPTTSLDQPTNEKGQLPQLAAPVPDQAEDEQNAFLTRYREQFRLSLDEAIGQILRKQLESRKPRTAEQFLQALYLFHCRGQSMTEIAPQVNLKAQYQVSRLLKLKDLRADIRRQVLLDLRDRVLQQAKVYADPNRLQQLNGQLDTVLEEQVEEVIQEAAAEASVPRNRPIRSLYARRLCQDLDQRIEK</sequence>
<name>A0A2W1JLE0_9CYAN</name>
<comment type="caution">
    <text evidence="1">The sequence shown here is derived from an EMBL/GenBank/DDBJ whole genome shotgun (WGS) entry which is preliminary data.</text>
</comment>
<dbReference type="Proteomes" id="UP000248857">
    <property type="component" value="Unassembled WGS sequence"/>
</dbReference>
<organism evidence="1 2">
    <name type="scientific">Acaryochloris thomasi RCC1774</name>
    <dbReference type="NCBI Taxonomy" id="1764569"/>
    <lineage>
        <taxon>Bacteria</taxon>
        <taxon>Bacillati</taxon>
        <taxon>Cyanobacteriota</taxon>
        <taxon>Cyanophyceae</taxon>
        <taxon>Acaryochloridales</taxon>
        <taxon>Acaryochloridaceae</taxon>
        <taxon>Acaryochloris</taxon>
        <taxon>Acaryochloris thomasi</taxon>
    </lineage>
</organism>
<dbReference type="EMBL" id="PQWO01000003">
    <property type="protein sequence ID" value="PZD74139.1"/>
    <property type="molecule type" value="Genomic_DNA"/>
</dbReference>
<gene>
    <name evidence="1" type="ORF">C1752_01131</name>
</gene>
<evidence type="ECO:0000313" key="2">
    <source>
        <dbReference type="Proteomes" id="UP000248857"/>
    </source>
</evidence>
<keyword evidence="2" id="KW-1185">Reference proteome</keyword>
<accession>A0A2W1JLE0</accession>